<protein>
    <submittedName>
        <fullName evidence="5">Uncharacterized protein</fullName>
    </submittedName>
</protein>
<dbReference type="EMBL" id="JAUCMV010000002">
    <property type="protein sequence ID" value="KAK0416199.1"/>
    <property type="molecule type" value="Genomic_DNA"/>
</dbReference>
<dbReference type="AlphaFoldDB" id="A0AA39I4H1"/>
<feature type="compositionally biased region" description="Basic and acidic residues" evidence="4">
    <location>
        <begin position="225"/>
        <end position="237"/>
    </location>
</feature>
<accession>A0AA39I4H1</accession>
<evidence type="ECO:0000256" key="1">
    <source>
        <dbReference type="ARBA" id="ARBA00004123"/>
    </source>
</evidence>
<comment type="subcellular location">
    <subcellularLocation>
        <location evidence="1">Nucleus</location>
    </subcellularLocation>
</comment>
<comment type="caution">
    <text evidence="5">The sequence shown here is derived from an EMBL/GenBank/DDBJ whole genome shotgun (WGS) entry which is preliminary data.</text>
</comment>
<dbReference type="GO" id="GO:0000445">
    <property type="term" value="C:THO complex part of transcription export complex"/>
    <property type="evidence" value="ECO:0007669"/>
    <property type="project" value="InterPro"/>
</dbReference>
<keyword evidence="3" id="KW-0175">Coiled coil</keyword>
<dbReference type="Proteomes" id="UP001175271">
    <property type="component" value="Unassembled WGS sequence"/>
</dbReference>
<reference evidence="5" key="1">
    <citation type="submission" date="2023-06" db="EMBL/GenBank/DDBJ databases">
        <title>Genomic analysis of the entomopathogenic nematode Steinernema hermaphroditum.</title>
        <authorList>
            <person name="Schwarz E.M."/>
            <person name="Heppert J.K."/>
            <person name="Baniya A."/>
            <person name="Schwartz H.T."/>
            <person name="Tan C.-H."/>
            <person name="Antoshechkin I."/>
            <person name="Sternberg P.W."/>
            <person name="Goodrich-Blair H."/>
            <person name="Dillman A.R."/>
        </authorList>
    </citation>
    <scope>NUCLEOTIDE SEQUENCE</scope>
    <source>
        <strain evidence="5">PS9179</strain>
        <tissue evidence="5">Whole animal</tissue>
    </source>
</reference>
<sequence>MQEYLERKARSAGPLLTLDSPSTERFRLLLQAVHTFFENPQPEVLETIEAQIATAELAMMRSSVMSQRVEKESETEKQRLRKHREEKEFIEHQEVVLRQELVKAKQLRKKIQEYQKLMKEINKLPPRVRALEDIDRFRTDELQPAEDRQKKLRIMLNEYRAHVNLLSGVMNRVESVSEDAGFTVSNKTRNGGTESSKRSSCKRGSSSRSRKSKVDDEKDRKRRYDSRYRSDSTCFREKRARRSAPCDVNANSYYK</sequence>
<dbReference type="InterPro" id="IPR008501">
    <property type="entry name" value="THOC7/Mft1"/>
</dbReference>
<feature type="compositionally biased region" description="Polar residues" evidence="4">
    <location>
        <begin position="183"/>
        <end position="194"/>
    </location>
</feature>
<organism evidence="5 6">
    <name type="scientific">Steinernema hermaphroditum</name>
    <dbReference type="NCBI Taxonomy" id="289476"/>
    <lineage>
        <taxon>Eukaryota</taxon>
        <taxon>Metazoa</taxon>
        <taxon>Ecdysozoa</taxon>
        <taxon>Nematoda</taxon>
        <taxon>Chromadorea</taxon>
        <taxon>Rhabditida</taxon>
        <taxon>Tylenchina</taxon>
        <taxon>Panagrolaimomorpha</taxon>
        <taxon>Strongyloidoidea</taxon>
        <taxon>Steinernematidae</taxon>
        <taxon>Steinernema</taxon>
    </lineage>
</organism>
<evidence type="ECO:0000256" key="3">
    <source>
        <dbReference type="SAM" id="Coils"/>
    </source>
</evidence>
<keyword evidence="6" id="KW-1185">Reference proteome</keyword>
<evidence type="ECO:0000256" key="2">
    <source>
        <dbReference type="ARBA" id="ARBA00023242"/>
    </source>
</evidence>
<dbReference type="Pfam" id="PF05615">
    <property type="entry name" value="THOC7"/>
    <property type="match status" value="1"/>
</dbReference>
<feature type="coiled-coil region" evidence="3">
    <location>
        <begin position="66"/>
        <end position="124"/>
    </location>
</feature>
<gene>
    <name evidence="5" type="ORF">QR680_012339</name>
</gene>
<proteinExistence type="predicted"/>
<feature type="region of interest" description="Disordered" evidence="4">
    <location>
        <begin position="183"/>
        <end position="255"/>
    </location>
</feature>
<evidence type="ECO:0000313" key="6">
    <source>
        <dbReference type="Proteomes" id="UP001175271"/>
    </source>
</evidence>
<keyword evidence="2" id="KW-0539">Nucleus</keyword>
<dbReference type="GO" id="GO:0006397">
    <property type="term" value="P:mRNA processing"/>
    <property type="evidence" value="ECO:0007669"/>
    <property type="project" value="InterPro"/>
</dbReference>
<name>A0AA39I4H1_9BILA</name>
<evidence type="ECO:0000313" key="5">
    <source>
        <dbReference type="EMBL" id="KAK0416199.1"/>
    </source>
</evidence>
<evidence type="ECO:0000256" key="4">
    <source>
        <dbReference type="SAM" id="MobiDB-lite"/>
    </source>
</evidence>